<dbReference type="EMBL" id="QJKC01000035">
    <property type="protein sequence ID" value="PXX38613.1"/>
    <property type="molecule type" value="Genomic_DNA"/>
</dbReference>
<gene>
    <name evidence="3" type="ORF">DFR38_13512</name>
</gene>
<dbReference type="OrthoDB" id="9811352at2"/>
<dbReference type="InterPro" id="IPR036249">
    <property type="entry name" value="Thioredoxin-like_sf"/>
</dbReference>
<dbReference type="SUPFAM" id="SSF52833">
    <property type="entry name" value="Thioredoxin-like"/>
    <property type="match status" value="1"/>
</dbReference>
<dbReference type="AlphaFoldDB" id="A0A318IUC6"/>
<feature type="domain" description="Thioredoxin" evidence="2">
    <location>
        <begin position="28"/>
        <end position="165"/>
    </location>
</feature>
<dbReference type="RefSeq" id="WP_059287359.1">
    <property type="nucleotide sequence ID" value="NZ_LNQU01000201.1"/>
</dbReference>
<keyword evidence="4" id="KW-1185">Reference proteome</keyword>
<keyword evidence="1" id="KW-0732">Signal</keyword>
<proteinExistence type="predicted"/>
<feature type="chain" id="PRO_5016448397" evidence="1">
    <location>
        <begin position="26"/>
        <end position="171"/>
    </location>
</feature>
<dbReference type="CDD" id="cd02966">
    <property type="entry name" value="TlpA_like_family"/>
    <property type="match status" value="1"/>
</dbReference>
<accession>A0A318IUC6</accession>
<evidence type="ECO:0000256" key="1">
    <source>
        <dbReference type="SAM" id="SignalP"/>
    </source>
</evidence>
<comment type="caution">
    <text evidence="3">The sequence shown here is derived from an EMBL/GenBank/DDBJ whole genome shotgun (WGS) entry which is preliminary data.</text>
</comment>
<evidence type="ECO:0000313" key="4">
    <source>
        <dbReference type="Proteomes" id="UP000248395"/>
    </source>
</evidence>
<dbReference type="GO" id="GO:0016491">
    <property type="term" value="F:oxidoreductase activity"/>
    <property type="evidence" value="ECO:0007669"/>
    <property type="project" value="InterPro"/>
</dbReference>
<dbReference type="Pfam" id="PF00578">
    <property type="entry name" value="AhpC-TSA"/>
    <property type="match status" value="1"/>
</dbReference>
<evidence type="ECO:0000259" key="2">
    <source>
        <dbReference type="PROSITE" id="PS51352"/>
    </source>
</evidence>
<dbReference type="PROSITE" id="PS51352">
    <property type="entry name" value="THIOREDOXIN_2"/>
    <property type="match status" value="1"/>
</dbReference>
<dbReference type="InterPro" id="IPR013766">
    <property type="entry name" value="Thioredoxin_domain"/>
</dbReference>
<dbReference type="GO" id="GO:0016209">
    <property type="term" value="F:antioxidant activity"/>
    <property type="evidence" value="ECO:0007669"/>
    <property type="project" value="InterPro"/>
</dbReference>
<dbReference type="InterPro" id="IPR000866">
    <property type="entry name" value="AhpC/TSA"/>
</dbReference>
<dbReference type="InterPro" id="IPR050553">
    <property type="entry name" value="Thioredoxin_ResA/DsbE_sf"/>
</dbReference>
<evidence type="ECO:0000313" key="3">
    <source>
        <dbReference type="EMBL" id="PXX38613.1"/>
    </source>
</evidence>
<dbReference type="PANTHER" id="PTHR42852:SF17">
    <property type="entry name" value="THIOREDOXIN-LIKE PROTEIN HI_1115"/>
    <property type="match status" value="1"/>
</dbReference>
<sequence length="171" mass="18952">MFIRPPAKLLALAALLLLTALPARSASLEVGQPVPPFVLHALDGQTISSAQLQGQVVVLNLWATWCSYCREEMPALQNYYLRHQQQGLQVFAVSMDEASEDQNVRAIMQQFAYTGAVGRDSKLAGFGRIWRLPMTFVIDRQGILRRDGSVGSPTVDEKVLEAEVTPWLQAK</sequence>
<feature type="signal peptide" evidence="1">
    <location>
        <begin position="1"/>
        <end position="25"/>
    </location>
</feature>
<dbReference type="PANTHER" id="PTHR42852">
    <property type="entry name" value="THIOL:DISULFIDE INTERCHANGE PROTEIN DSBE"/>
    <property type="match status" value="1"/>
</dbReference>
<name>A0A318IUC6_9NEIS</name>
<organism evidence="3 4">
    <name type="scientific">Aquitalea magnusonii</name>
    <dbReference type="NCBI Taxonomy" id="332411"/>
    <lineage>
        <taxon>Bacteria</taxon>
        <taxon>Pseudomonadati</taxon>
        <taxon>Pseudomonadota</taxon>
        <taxon>Betaproteobacteria</taxon>
        <taxon>Neisseriales</taxon>
        <taxon>Chromobacteriaceae</taxon>
        <taxon>Aquitalea</taxon>
    </lineage>
</organism>
<reference evidence="3 4" key="1">
    <citation type="submission" date="2018-05" db="EMBL/GenBank/DDBJ databases">
        <title>Genomic Encyclopedia of Type Strains, Phase IV (KMG-IV): sequencing the most valuable type-strain genomes for metagenomic binning, comparative biology and taxonomic classification.</title>
        <authorList>
            <person name="Goeker M."/>
        </authorList>
    </citation>
    <scope>NUCLEOTIDE SEQUENCE [LARGE SCALE GENOMIC DNA]</scope>
    <source>
        <strain evidence="3 4">DSM 25134</strain>
    </source>
</reference>
<protein>
    <submittedName>
        <fullName evidence="3">Peroxiredoxin</fullName>
    </submittedName>
</protein>
<dbReference type="Proteomes" id="UP000248395">
    <property type="component" value="Unassembled WGS sequence"/>
</dbReference>
<dbReference type="Gene3D" id="3.40.30.10">
    <property type="entry name" value="Glutaredoxin"/>
    <property type="match status" value="1"/>
</dbReference>